<name>A0ABM3HZE7_9MYRT</name>
<dbReference type="PANTHER" id="PTHR31496:SF3">
    <property type="entry name" value="TRANSCRIPTION REPRESSOR KAN1"/>
    <property type="match status" value="1"/>
</dbReference>
<keyword evidence="2" id="KW-0805">Transcription regulation</keyword>
<evidence type="ECO:0000256" key="2">
    <source>
        <dbReference type="ARBA" id="ARBA00023015"/>
    </source>
</evidence>
<dbReference type="InterPro" id="IPR009057">
    <property type="entry name" value="Homeodomain-like_sf"/>
</dbReference>
<dbReference type="SUPFAM" id="SSF46689">
    <property type="entry name" value="Homeodomain-like"/>
    <property type="match status" value="1"/>
</dbReference>
<evidence type="ECO:0000256" key="1">
    <source>
        <dbReference type="ARBA" id="ARBA00004123"/>
    </source>
</evidence>
<dbReference type="Proteomes" id="UP000827889">
    <property type="component" value="Chromosome 1"/>
</dbReference>
<keyword evidence="4" id="KW-0539">Nucleus</keyword>
<protein>
    <submittedName>
        <fullName evidence="7">Probable transcription factor KAN4</fullName>
    </submittedName>
</protein>
<evidence type="ECO:0000256" key="3">
    <source>
        <dbReference type="ARBA" id="ARBA00023163"/>
    </source>
</evidence>
<dbReference type="GeneID" id="115748730"/>
<evidence type="ECO:0000256" key="5">
    <source>
        <dbReference type="SAM" id="MobiDB-lite"/>
    </source>
</evidence>
<comment type="subcellular location">
    <subcellularLocation>
        <location evidence="1">Nucleus</location>
    </subcellularLocation>
</comment>
<evidence type="ECO:0000313" key="6">
    <source>
        <dbReference type="Proteomes" id="UP000827889"/>
    </source>
</evidence>
<dbReference type="PANTHER" id="PTHR31496">
    <property type="entry name" value="TRANSCRIPTION FACTOR KAN2-RELATED"/>
    <property type="match status" value="1"/>
</dbReference>
<keyword evidence="6" id="KW-1185">Reference proteome</keyword>
<dbReference type="InterPro" id="IPR044847">
    <property type="entry name" value="KAN_fam"/>
</dbReference>
<gene>
    <name evidence="7" type="primary">LOC115748730</name>
</gene>
<dbReference type="Gene3D" id="1.10.10.60">
    <property type="entry name" value="Homeodomain-like"/>
    <property type="match status" value="1"/>
</dbReference>
<feature type="compositionally biased region" description="Basic and acidic residues" evidence="5">
    <location>
        <begin position="389"/>
        <end position="405"/>
    </location>
</feature>
<reference evidence="7" key="2">
    <citation type="submission" date="2025-08" db="UniProtKB">
        <authorList>
            <consortium name="RefSeq"/>
        </authorList>
    </citation>
    <scope>IDENTIFICATION</scope>
    <source>
        <tissue evidence="7">Leaf</tissue>
    </source>
</reference>
<accession>A0ABM3HZE7</accession>
<evidence type="ECO:0000256" key="4">
    <source>
        <dbReference type="ARBA" id="ARBA00023242"/>
    </source>
</evidence>
<organism evidence="6 7">
    <name type="scientific">Rhodamnia argentea</name>
    <dbReference type="NCBI Taxonomy" id="178133"/>
    <lineage>
        <taxon>Eukaryota</taxon>
        <taxon>Viridiplantae</taxon>
        <taxon>Streptophyta</taxon>
        <taxon>Embryophyta</taxon>
        <taxon>Tracheophyta</taxon>
        <taxon>Spermatophyta</taxon>
        <taxon>Magnoliopsida</taxon>
        <taxon>eudicotyledons</taxon>
        <taxon>Gunneridae</taxon>
        <taxon>Pentapetalae</taxon>
        <taxon>rosids</taxon>
        <taxon>malvids</taxon>
        <taxon>Myrtales</taxon>
        <taxon>Myrtaceae</taxon>
        <taxon>Myrtoideae</taxon>
        <taxon>Myrteae</taxon>
        <taxon>Australasian group</taxon>
        <taxon>Rhodamnia</taxon>
    </lineage>
</organism>
<dbReference type="RefSeq" id="XP_048141976.1">
    <property type="nucleotide sequence ID" value="XM_048286019.1"/>
</dbReference>
<reference evidence="6" key="1">
    <citation type="submission" date="2025-05" db="UniProtKB">
        <authorList>
            <consortium name="RefSeq"/>
        </authorList>
    </citation>
    <scope>NUCLEOTIDE SEQUENCE [LARGE SCALE GENOMIC DNA]</scope>
</reference>
<feature type="compositionally biased region" description="Polar residues" evidence="5">
    <location>
        <begin position="374"/>
        <end position="388"/>
    </location>
</feature>
<feature type="region of interest" description="Disordered" evidence="5">
    <location>
        <begin position="1"/>
        <end position="42"/>
    </location>
</feature>
<dbReference type="InterPro" id="IPR006447">
    <property type="entry name" value="Myb_dom_plants"/>
</dbReference>
<keyword evidence="3" id="KW-0804">Transcription</keyword>
<dbReference type="NCBIfam" id="TIGR01557">
    <property type="entry name" value="myb_SHAQKYF"/>
    <property type="match status" value="1"/>
</dbReference>
<evidence type="ECO:0000313" key="7">
    <source>
        <dbReference type="RefSeq" id="XP_048141976.1"/>
    </source>
</evidence>
<proteinExistence type="predicted"/>
<sequence>MEEENYFPDLSLHISPPNSAPSSICGGGNNEGDSNSSFNIWRRGAGDDDEDYRYALRSHSDSSILKADVAADTRLSLSNYPAAAEAANNPLEAESPWRRTVGDVHNGDHRGEDYFNRRHVIGNGSLGHISSGMSLLGVSDKLRPIKGIPVYNTGACSNSFPFPLQADRNFPRDVMTTRDNNPKSCCNLPRPSNNMMNMNNSSSSPSNYFEPMYVLNSGGDGGGSRFNGITMDNLNHNFKSRQMMMMQYIHHHHQYGSPGESMVSRFRFAPKLQSNKRNMRAPRMRWTSSLHARFVHAVGLLGGHERATPKSVLELMDVKDLTLAHVKSHLQMYRTVKNTDKGAAVSDGSGDEDFLPPLKTFQQNGNHRADGSDLSASTGHNMWTNCSSDGERPHSTNSRDVDGTTRPEIISSQHNSEVEYMGQQRDCTRSSLNMNAPSLEFSLGRSDWRGNVYDS</sequence>
<feature type="region of interest" description="Disordered" evidence="5">
    <location>
        <begin position="341"/>
        <end position="424"/>
    </location>
</feature>